<name>A0A0J6FKQ2_COCPO</name>
<organism evidence="7 8">
    <name type="scientific">Coccidioides posadasii RMSCC 3488</name>
    <dbReference type="NCBI Taxonomy" id="454284"/>
    <lineage>
        <taxon>Eukaryota</taxon>
        <taxon>Fungi</taxon>
        <taxon>Dikarya</taxon>
        <taxon>Ascomycota</taxon>
        <taxon>Pezizomycotina</taxon>
        <taxon>Eurotiomycetes</taxon>
        <taxon>Eurotiomycetidae</taxon>
        <taxon>Onygenales</taxon>
        <taxon>Onygenaceae</taxon>
        <taxon>Coccidioides</taxon>
    </lineage>
</organism>
<gene>
    <name evidence="7" type="ORF">CPAG_07222</name>
</gene>
<sequence>MSIWDTLSGRKSSTSPAPAAFDPSSAHDVTSFLSSTAIPDPSELHPLAGLNRETLDYLTLEDSTLNELPGSQSALPSRGWSDDLSYGTGTTGIEESTSQCASQAAAERRAQLRDKTWPFLGNSAGVLAMTYNGINSTLGYARGKHDAANSIVAGALSGMLFKSTRGLRPMMISGGIVASVAAAWTVARRVFFS</sequence>
<dbReference type="PANTHER" id="PTHR15371:SF0">
    <property type="entry name" value="SD19278P"/>
    <property type="match status" value="1"/>
</dbReference>
<proteinExistence type="predicted"/>
<comment type="subcellular location">
    <subcellularLocation>
        <location evidence="1">Membrane</location>
        <topology evidence="1">Multi-pass membrane protein</topology>
    </subcellularLocation>
</comment>
<evidence type="ECO:0000313" key="7">
    <source>
        <dbReference type="EMBL" id="KMM70913.1"/>
    </source>
</evidence>
<dbReference type="GO" id="GO:0008320">
    <property type="term" value="F:protein transmembrane transporter activity"/>
    <property type="evidence" value="ECO:0007669"/>
    <property type="project" value="TreeGrafter"/>
</dbReference>
<reference evidence="8" key="2">
    <citation type="journal article" date="2009" name="Genome Res.">
        <title>Comparative genomic analyses of the human fungal pathogens Coccidioides and their relatives.</title>
        <authorList>
            <person name="Sharpton T.J."/>
            <person name="Stajich J.E."/>
            <person name="Rounsley S.D."/>
            <person name="Gardner M.J."/>
            <person name="Wortman J.R."/>
            <person name="Jordar V.S."/>
            <person name="Maiti R."/>
            <person name="Kodira C.D."/>
            <person name="Neafsey D.E."/>
            <person name="Zeng Q."/>
            <person name="Hung C.-Y."/>
            <person name="McMahan C."/>
            <person name="Muszewska A."/>
            <person name="Grynberg M."/>
            <person name="Mandel M.A."/>
            <person name="Kellner E.M."/>
            <person name="Barker B.M."/>
            <person name="Galgiani J.N."/>
            <person name="Orbach M.J."/>
            <person name="Kirkland T.N."/>
            <person name="Cole G.T."/>
            <person name="Henn M.R."/>
            <person name="Birren B.W."/>
            <person name="Taylor J.W."/>
        </authorList>
    </citation>
    <scope>NUCLEOTIDE SEQUENCE [LARGE SCALE GENOMIC DNA]</scope>
    <source>
        <strain evidence="8">RMSCC 3488</strain>
    </source>
</reference>
<dbReference type="EMBL" id="DS268112">
    <property type="protein sequence ID" value="KMM70913.1"/>
    <property type="molecule type" value="Genomic_DNA"/>
</dbReference>
<evidence type="ECO:0000256" key="6">
    <source>
        <dbReference type="SAM" id="Phobius"/>
    </source>
</evidence>
<evidence type="ECO:0000256" key="5">
    <source>
        <dbReference type="SAM" id="MobiDB-lite"/>
    </source>
</evidence>
<dbReference type="InterPro" id="IPR045238">
    <property type="entry name" value="Tim23-like"/>
</dbReference>
<keyword evidence="2 6" id="KW-0812">Transmembrane</keyword>
<accession>A0A0J6FKQ2</accession>
<evidence type="ECO:0000256" key="3">
    <source>
        <dbReference type="ARBA" id="ARBA00022989"/>
    </source>
</evidence>
<evidence type="ECO:0000313" key="8">
    <source>
        <dbReference type="Proteomes" id="UP000054567"/>
    </source>
</evidence>
<evidence type="ECO:0000256" key="4">
    <source>
        <dbReference type="ARBA" id="ARBA00023136"/>
    </source>
</evidence>
<feature type="transmembrane region" description="Helical" evidence="6">
    <location>
        <begin position="169"/>
        <end position="187"/>
    </location>
</feature>
<evidence type="ECO:0000256" key="1">
    <source>
        <dbReference type="ARBA" id="ARBA00004141"/>
    </source>
</evidence>
<reference evidence="7 8" key="1">
    <citation type="submission" date="2007-06" db="EMBL/GenBank/DDBJ databases">
        <title>The Genome Sequence of Coccidioides posadasii RMSCC_3488.</title>
        <authorList>
            <consortium name="Coccidioides Genome Resources Consortium"/>
            <consortium name="The Broad Institute Genome Sequencing Platform"/>
            <person name="Henn M.R."/>
            <person name="Sykes S."/>
            <person name="Young S."/>
            <person name="Jaffe D."/>
            <person name="Berlin A."/>
            <person name="Alvarez P."/>
            <person name="Butler J."/>
            <person name="Gnerre S."/>
            <person name="Grabherr M."/>
            <person name="Mauceli E."/>
            <person name="Brockman W."/>
            <person name="Kodira C."/>
            <person name="Alvarado L."/>
            <person name="Zeng Q."/>
            <person name="Crawford M."/>
            <person name="Antoine C."/>
            <person name="Devon K."/>
            <person name="Galgiani J."/>
            <person name="Orsborn K."/>
            <person name="Lewis M.L."/>
            <person name="Nusbaum C."/>
            <person name="Galagan J."/>
            <person name="Birren B."/>
        </authorList>
    </citation>
    <scope>NUCLEOTIDE SEQUENCE [LARGE SCALE GENOMIC DNA]</scope>
    <source>
        <strain evidence="7 8">RMSCC 3488</strain>
    </source>
</reference>
<feature type="region of interest" description="Disordered" evidence="5">
    <location>
        <begin position="1"/>
        <end position="24"/>
    </location>
</feature>
<dbReference type="Proteomes" id="UP000054567">
    <property type="component" value="Unassembled WGS sequence"/>
</dbReference>
<dbReference type="GO" id="GO:0005744">
    <property type="term" value="C:TIM23 mitochondrial import inner membrane translocase complex"/>
    <property type="evidence" value="ECO:0007669"/>
    <property type="project" value="TreeGrafter"/>
</dbReference>
<dbReference type="AlphaFoldDB" id="A0A0J6FKQ2"/>
<dbReference type="GO" id="GO:0030150">
    <property type="term" value="P:protein import into mitochondrial matrix"/>
    <property type="evidence" value="ECO:0007669"/>
    <property type="project" value="TreeGrafter"/>
</dbReference>
<dbReference type="Pfam" id="PF02466">
    <property type="entry name" value="Tim17"/>
    <property type="match status" value="1"/>
</dbReference>
<protein>
    <submittedName>
        <fullName evidence="7">Mitochondrial import inner membrane translocase subunit tim23</fullName>
    </submittedName>
</protein>
<keyword evidence="3 6" id="KW-1133">Transmembrane helix</keyword>
<keyword evidence="4 6" id="KW-0472">Membrane</keyword>
<dbReference type="PANTHER" id="PTHR15371">
    <property type="entry name" value="TIM23"/>
    <property type="match status" value="1"/>
</dbReference>
<evidence type="ECO:0000256" key="2">
    <source>
        <dbReference type="ARBA" id="ARBA00022692"/>
    </source>
</evidence>
<reference evidence="8" key="3">
    <citation type="journal article" date="2010" name="Genome Res.">
        <title>Population genomic sequencing of Coccidioides fungi reveals recent hybridization and transposon control.</title>
        <authorList>
            <person name="Neafsey D.E."/>
            <person name="Barker B.M."/>
            <person name="Sharpton T.J."/>
            <person name="Stajich J.E."/>
            <person name="Park D.J."/>
            <person name="Whiston E."/>
            <person name="Hung C.-Y."/>
            <person name="McMahan C."/>
            <person name="White J."/>
            <person name="Sykes S."/>
            <person name="Heiman D."/>
            <person name="Young S."/>
            <person name="Zeng Q."/>
            <person name="Abouelleil A."/>
            <person name="Aftuck L."/>
            <person name="Bessette D."/>
            <person name="Brown A."/>
            <person name="FitzGerald M."/>
            <person name="Lui A."/>
            <person name="Macdonald J.P."/>
            <person name="Priest M."/>
            <person name="Orbach M.J."/>
            <person name="Galgiani J.N."/>
            <person name="Kirkland T.N."/>
            <person name="Cole G.T."/>
            <person name="Birren B.W."/>
            <person name="Henn M.R."/>
            <person name="Taylor J.W."/>
            <person name="Rounsley S.D."/>
        </authorList>
    </citation>
    <scope>NUCLEOTIDE SEQUENCE [LARGE SCALE GENOMIC DNA]</scope>
    <source>
        <strain evidence="8">RMSCC 3488</strain>
    </source>
</reference>
<feature type="compositionally biased region" description="Low complexity" evidence="5">
    <location>
        <begin position="12"/>
        <end position="24"/>
    </location>
</feature>
<dbReference type="VEuPathDB" id="FungiDB:CPAG_07222"/>
<dbReference type="OrthoDB" id="159299at2759"/>